<evidence type="ECO:0000313" key="1">
    <source>
        <dbReference type="EMBL" id="RGR46349.1"/>
    </source>
</evidence>
<accession>A0A412EMP1</accession>
<evidence type="ECO:0000313" key="2">
    <source>
        <dbReference type="Proteomes" id="UP000285839"/>
    </source>
</evidence>
<comment type="caution">
    <text evidence="1">The sequence shown here is derived from an EMBL/GenBank/DDBJ whole genome shotgun (WGS) entry which is preliminary data.</text>
</comment>
<dbReference type="RefSeq" id="WP_117639825.1">
    <property type="nucleotide sequence ID" value="NZ_JAAILP010000002.1"/>
</dbReference>
<dbReference type="Proteomes" id="UP000285839">
    <property type="component" value="Unassembled WGS sequence"/>
</dbReference>
<gene>
    <name evidence="1" type="ORF">DWY46_15450</name>
</gene>
<sequence length="187" mass="22131">MNKEKEKTAEELAYYVKSDLDIENIVNTFKSNLQELDYGNRVAAIKKAIEHLNQGCTVNYVVDGLREWYGITMDPDELKNLLLQSKDLLPEEERKKNIDKSLLTIERPEDGKKIDLAYLQHKYKKGYPYIDDLYRENIFPYSGSDLCEALYFQAVCNLCKDRKEIDEYFENLKREREAARKKEEQRI</sequence>
<reference evidence="1 2" key="1">
    <citation type="submission" date="2018-08" db="EMBL/GenBank/DDBJ databases">
        <title>A genome reference for cultivated species of the human gut microbiota.</title>
        <authorList>
            <person name="Zou Y."/>
            <person name="Xue W."/>
            <person name="Luo G."/>
        </authorList>
    </citation>
    <scope>NUCLEOTIDE SEQUENCE [LARGE SCALE GENOMIC DNA]</scope>
    <source>
        <strain evidence="1 2">AF25-21</strain>
    </source>
</reference>
<dbReference type="AlphaFoldDB" id="A0A412EMP1"/>
<name>A0A412EMP1_9FIRM</name>
<protein>
    <submittedName>
        <fullName evidence="1">Uncharacterized protein</fullName>
    </submittedName>
</protein>
<proteinExistence type="predicted"/>
<dbReference type="EMBL" id="QRUH01000014">
    <property type="protein sequence ID" value="RGR46349.1"/>
    <property type="molecule type" value="Genomic_DNA"/>
</dbReference>
<organism evidence="1 2">
    <name type="scientific">Blautia obeum</name>
    <dbReference type="NCBI Taxonomy" id="40520"/>
    <lineage>
        <taxon>Bacteria</taxon>
        <taxon>Bacillati</taxon>
        <taxon>Bacillota</taxon>
        <taxon>Clostridia</taxon>
        <taxon>Lachnospirales</taxon>
        <taxon>Lachnospiraceae</taxon>
        <taxon>Blautia</taxon>
    </lineage>
</organism>